<dbReference type="AlphaFoldDB" id="A0A918F3V2"/>
<feature type="domain" description="DUF4034" evidence="1">
    <location>
        <begin position="1"/>
        <end position="80"/>
    </location>
</feature>
<evidence type="ECO:0000313" key="3">
    <source>
        <dbReference type="Proteomes" id="UP000603865"/>
    </source>
</evidence>
<dbReference type="RefSeq" id="WP_189088335.1">
    <property type="nucleotide sequence ID" value="NZ_BMQL01000003.1"/>
</dbReference>
<dbReference type="InterPro" id="IPR025115">
    <property type="entry name" value="DUF4034"/>
</dbReference>
<comment type="caution">
    <text evidence="2">The sequence shown here is derived from an EMBL/GenBank/DDBJ whole genome shotgun (WGS) entry which is preliminary data.</text>
</comment>
<proteinExistence type="predicted"/>
<gene>
    <name evidence="2" type="ORF">GCM10008957_09230</name>
</gene>
<reference evidence="2" key="1">
    <citation type="journal article" date="2014" name="Int. J. Syst. Evol. Microbiol.">
        <title>Complete genome sequence of Corynebacterium casei LMG S-19264T (=DSM 44701T), isolated from a smear-ripened cheese.</title>
        <authorList>
            <consortium name="US DOE Joint Genome Institute (JGI-PGF)"/>
            <person name="Walter F."/>
            <person name="Albersmeier A."/>
            <person name="Kalinowski J."/>
            <person name="Ruckert C."/>
        </authorList>
    </citation>
    <scope>NUCLEOTIDE SEQUENCE</scope>
    <source>
        <strain evidence="2">JCM 31311</strain>
    </source>
</reference>
<evidence type="ECO:0000313" key="2">
    <source>
        <dbReference type="EMBL" id="GGQ98906.1"/>
    </source>
</evidence>
<dbReference type="Proteomes" id="UP000603865">
    <property type="component" value="Unassembled WGS sequence"/>
</dbReference>
<accession>A0A918F3V2</accession>
<dbReference type="Pfam" id="PF13226">
    <property type="entry name" value="DUF4034"/>
    <property type="match status" value="1"/>
</dbReference>
<evidence type="ECO:0000259" key="1">
    <source>
        <dbReference type="Pfam" id="PF13226"/>
    </source>
</evidence>
<name>A0A918F3V2_9DEIO</name>
<reference evidence="2" key="2">
    <citation type="submission" date="2020-09" db="EMBL/GenBank/DDBJ databases">
        <authorList>
            <person name="Sun Q."/>
            <person name="Ohkuma M."/>
        </authorList>
    </citation>
    <scope>NUCLEOTIDE SEQUENCE</scope>
    <source>
        <strain evidence="2">JCM 31311</strain>
    </source>
</reference>
<organism evidence="2 3">
    <name type="scientific">Deinococcus ruber</name>
    <dbReference type="NCBI Taxonomy" id="1848197"/>
    <lineage>
        <taxon>Bacteria</taxon>
        <taxon>Thermotogati</taxon>
        <taxon>Deinococcota</taxon>
        <taxon>Deinococci</taxon>
        <taxon>Deinococcales</taxon>
        <taxon>Deinococcaceae</taxon>
        <taxon>Deinococcus</taxon>
    </lineage>
</organism>
<dbReference type="EMBL" id="BMQL01000003">
    <property type="protein sequence ID" value="GGQ98906.1"/>
    <property type="molecule type" value="Genomic_DNA"/>
</dbReference>
<protein>
    <recommendedName>
        <fullName evidence="1">DUF4034 domain-containing protein</fullName>
    </recommendedName>
</protein>
<keyword evidence="3" id="KW-1185">Reference proteome</keyword>
<sequence>MLRTHQFSALEQRLQALQRQFEGGDIGERDLVDAFRIFDRPDPALGDHFDAWLEEFPASYVAHVALSTWLLARAWAFRGGSTSDLISDRGRRGLAYYLAQAESCARLAVGLSRNPRGMWWREWPAHTETSCHCTTLKRGHGPTGTFWP</sequence>